<reference evidence="2 3" key="1">
    <citation type="submission" date="2020-04" db="EMBL/GenBank/DDBJ databases">
        <title>Achromobacter ruhlandii genome sequencing and assembly.</title>
        <authorList>
            <person name="Martins R.C.R."/>
            <person name="Perdigao-Neto L.V."/>
            <person name="Levin A.S.S."/>
            <person name="Costa S.F."/>
        </authorList>
    </citation>
    <scope>NUCLEOTIDE SEQUENCE [LARGE SCALE GENOMIC DNA]</scope>
    <source>
        <strain evidence="2 3">9035ralo</strain>
    </source>
</reference>
<protein>
    <submittedName>
        <fullName evidence="2">Uncharacterized protein</fullName>
    </submittedName>
</protein>
<name>A0A848NPI5_9BURK</name>
<dbReference type="AlphaFoldDB" id="A0A848NPI5"/>
<evidence type="ECO:0000256" key="1">
    <source>
        <dbReference type="SAM" id="MobiDB-lite"/>
    </source>
</evidence>
<organism evidence="2 3">
    <name type="scientific">Achromobacter ruhlandii</name>
    <dbReference type="NCBI Taxonomy" id="72557"/>
    <lineage>
        <taxon>Bacteria</taxon>
        <taxon>Pseudomonadati</taxon>
        <taxon>Pseudomonadota</taxon>
        <taxon>Betaproteobacteria</taxon>
        <taxon>Burkholderiales</taxon>
        <taxon>Alcaligenaceae</taxon>
        <taxon>Achromobacter</taxon>
    </lineage>
</organism>
<gene>
    <name evidence="2" type="ORF">HGQ98_22720</name>
</gene>
<evidence type="ECO:0000313" key="3">
    <source>
        <dbReference type="Proteomes" id="UP000542405"/>
    </source>
</evidence>
<sequence>WGGGVGGGGGVGVVGGVREVTREQGGEVGQGRGGVVRGRTWEDDGRERRSGRRGDGGEGMGE</sequence>
<proteinExistence type="predicted"/>
<evidence type="ECO:0000313" key="2">
    <source>
        <dbReference type="EMBL" id="NMU92431.1"/>
    </source>
</evidence>
<dbReference type="RefSeq" id="WP_283242616.1">
    <property type="nucleotide sequence ID" value="NZ_JABBZE010000362.1"/>
</dbReference>
<comment type="caution">
    <text evidence="2">The sequence shown here is derived from an EMBL/GenBank/DDBJ whole genome shotgun (WGS) entry which is preliminary data.</text>
</comment>
<feature type="compositionally biased region" description="Basic and acidic residues" evidence="1">
    <location>
        <begin position="39"/>
        <end position="56"/>
    </location>
</feature>
<dbReference type="EMBL" id="JABBZE010000362">
    <property type="protein sequence ID" value="NMU92431.1"/>
    <property type="molecule type" value="Genomic_DNA"/>
</dbReference>
<feature type="compositionally biased region" description="Gly residues" evidence="1">
    <location>
        <begin position="1"/>
        <end position="15"/>
    </location>
</feature>
<feature type="non-terminal residue" evidence="2">
    <location>
        <position position="1"/>
    </location>
</feature>
<dbReference type="Proteomes" id="UP000542405">
    <property type="component" value="Unassembled WGS sequence"/>
</dbReference>
<feature type="compositionally biased region" description="Gly residues" evidence="1">
    <location>
        <begin position="26"/>
        <end position="36"/>
    </location>
</feature>
<feature type="region of interest" description="Disordered" evidence="1">
    <location>
        <begin position="1"/>
        <end position="62"/>
    </location>
</feature>
<accession>A0A848NPI5</accession>